<evidence type="ECO:0000313" key="1">
    <source>
        <dbReference type="EMBL" id="GGG77062.1"/>
    </source>
</evidence>
<sequence>MHYELTRFIEAFEREAVQNGKLRSKLGRMELLFLEQVWGPAFSYRYEGLTAEFPFRDYKGGQRFADFVYTRNGTRLLIEVDGFTTHARDINHGEFNDHLSRQNDLILSGWLLLRFSAWQVEHQPERCSQTLMQAIGYWWSRTYGPQSGDNLQLWEIKKQLITQFAIRREGKIRPDDVTRLFQVSRRTASNWLRKLLEEGVLTCPSPEAKRITYYHLNNFVE</sequence>
<organism evidence="1 2">
    <name type="scientific">Paenibacillus radicis</name>
    <name type="common">ex Gao et al. 2016</name>
    <dbReference type="NCBI Taxonomy" id="1737354"/>
    <lineage>
        <taxon>Bacteria</taxon>
        <taxon>Bacillati</taxon>
        <taxon>Bacillota</taxon>
        <taxon>Bacilli</taxon>
        <taxon>Bacillales</taxon>
        <taxon>Paenibacillaceae</taxon>
        <taxon>Paenibacillus</taxon>
    </lineage>
</organism>
<protein>
    <recommendedName>
        <fullName evidence="3">DUF559 domain-containing protein</fullName>
    </recommendedName>
</protein>
<name>A0A917HEA0_9BACL</name>
<dbReference type="RefSeq" id="WP_188890682.1">
    <property type="nucleotide sequence ID" value="NZ_BMHY01000007.1"/>
</dbReference>
<dbReference type="EMBL" id="BMHY01000007">
    <property type="protein sequence ID" value="GGG77062.1"/>
    <property type="molecule type" value="Genomic_DNA"/>
</dbReference>
<evidence type="ECO:0000313" key="2">
    <source>
        <dbReference type="Proteomes" id="UP000600247"/>
    </source>
</evidence>
<dbReference type="InterPro" id="IPR036388">
    <property type="entry name" value="WH-like_DNA-bd_sf"/>
</dbReference>
<comment type="caution">
    <text evidence="1">The sequence shown here is derived from an EMBL/GenBank/DDBJ whole genome shotgun (WGS) entry which is preliminary data.</text>
</comment>
<evidence type="ECO:0008006" key="3">
    <source>
        <dbReference type="Google" id="ProtNLM"/>
    </source>
</evidence>
<dbReference type="Proteomes" id="UP000600247">
    <property type="component" value="Unassembled WGS sequence"/>
</dbReference>
<proteinExistence type="predicted"/>
<keyword evidence="2" id="KW-1185">Reference proteome</keyword>
<accession>A0A917HEA0</accession>
<dbReference type="AlphaFoldDB" id="A0A917HEA0"/>
<dbReference type="Gene3D" id="1.10.10.10">
    <property type="entry name" value="Winged helix-like DNA-binding domain superfamily/Winged helix DNA-binding domain"/>
    <property type="match status" value="1"/>
</dbReference>
<reference evidence="1 2" key="1">
    <citation type="journal article" date="2014" name="Int. J. Syst. Evol. Microbiol.">
        <title>Complete genome sequence of Corynebacterium casei LMG S-19264T (=DSM 44701T), isolated from a smear-ripened cheese.</title>
        <authorList>
            <consortium name="US DOE Joint Genome Institute (JGI-PGF)"/>
            <person name="Walter F."/>
            <person name="Albersmeier A."/>
            <person name="Kalinowski J."/>
            <person name="Ruckert C."/>
        </authorList>
    </citation>
    <scope>NUCLEOTIDE SEQUENCE [LARGE SCALE GENOMIC DNA]</scope>
    <source>
        <strain evidence="1 2">CGMCC 1.15286</strain>
    </source>
</reference>
<gene>
    <name evidence="1" type="ORF">GCM10010918_37080</name>
</gene>
<dbReference type="InterPro" id="IPR036390">
    <property type="entry name" value="WH_DNA-bd_sf"/>
</dbReference>
<dbReference type="SUPFAM" id="SSF46785">
    <property type="entry name" value="Winged helix' DNA-binding domain"/>
    <property type="match status" value="1"/>
</dbReference>